<keyword evidence="8" id="KW-1185">Reference proteome</keyword>
<dbReference type="AlphaFoldDB" id="A0A3M7S4Z7"/>
<evidence type="ECO:0000256" key="2">
    <source>
        <dbReference type="ARBA" id="ARBA00022692"/>
    </source>
</evidence>
<sequence>MDSLPQTQRDQPEVQISRPVYNYAKFKQKHQTNAFTGFVFLATLRDMFLKSCSPGKDCLIQNVQNRLPILIWLREYNFQDTFLADLFAGLTVGIMHIPQGMGYAFLATLPPINGLYTSFYPAIAYFFLGTSRQISIGTFAIASLLTGSMITRLEDKYVPPELFNQTLNEITLEIDASNFLSEDRDQARVLIAMASAFWIGVIHLGMFCFNLGFITSFLSEPMINGFLTGSAIHVLTSQIKTILAIPLKSYSGAFVLPLTWYSMVYNISKLNVGSVITALICIGVLFGVKIFINDKFSHKLKVPIPIELLVVIFGTLISYFANLNENFNIRIIGPIQAGFPEPRLPPLFLFKDVMVDCFIIAIITFVSNFSLCDSFSKTHRYHINANQELFAYGVSNLFGSFFSSYVSSGSLSRSSVQNNAGGKTQLASLFSCIFVGMVLLFIAPFLRDLPRVCLASIVLVALQGLLKKISDLAFYWKVSKNEFLQYLVTFLATTILNVDYGLGIGVLYYIVTHIIRSIEPYSTRLGNIPGTELYKDIKIYKQAQEIDQIKIIRVQSELHASNSKRFLNLVYQLTQTKPQEFMEIYKKNSEYTKKKLKSENSLLKKLRINKKSNSDKIEKEQTEDTSIELREINFRENDETQIPMPSFKFLIIDCSPFIFIDSVGAKAIKKLIAEYKEIGVSVVLAECSDPFIDRLKRMESASSSGKAAGFYDENLIYLSINDAVISGLKILNS</sequence>
<keyword evidence="4 5" id="KW-0472">Membrane</keyword>
<dbReference type="SUPFAM" id="SSF52091">
    <property type="entry name" value="SpoIIaa-like"/>
    <property type="match status" value="1"/>
</dbReference>
<evidence type="ECO:0000313" key="7">
    <source>
        <dbReference type="EMBL" id="RNA30886.1"/>
    </source>
</evidence>
<dbReference type="InterPro" id="IPR001902">
    <property type="entry name" value="SLC26A/SulP_fam"/>
</dbReference>
<organism evidence="7 8">
    <name type="scientific">Brachionus plicatilis</name>
    <name type="common">Marine rotifer</name>
    <name type="synonym">Brachionus muelleri</name>
    <dbReference type="NCBI Taxonomy" id="10195"/>
    <lineage>
        <taxon>Eukaryota</taxon>
        <taxon>Metazoa</taxon>
        <taxon>Spiralia</taxon>
        <taxon>Gnathifera</taxon>
        <taxon>Rotifera</taxon>
        <taxon>Eurotatoria</taxon>
        <taxon>Monogononta</taxon>
        <taxon>Pseudotrocha</taxon>
        <taxon>Ploima</taxon>
        <taxon>Brachionidae</taxon>
        <taxon>Brachionus</taxon>
    </lineage>
</organism>
<reference evidence="7 8" key="1">
    <citation type="journal article" date="2018" name="Sci. Rep.">
        <title>Genomic signatures of local adaptation to the degree of environmental predictability in rotifers.</title>
        <authorList>
            <person name="Franch-Gras L."/>
            <person name="Hahn C."/>
            <person name="Garcia-Roger E.M."/>
            <person name="Carmona M.J."/>
            <person name="Serra M."/>
            <person name="Gomez A."/>
        </authorList>
    </citation>
    <scope>NUCLEOTIDE SEQUENCE [LARGE SCALE GENOMIC DNA]</scope>
    <source>
        <strain evidence="7">HYR1</strain>
    </source>
</reference>
<protein>
    <submittedName>
        <fullName evidence="7">Solute carrier family 26 member 6-like</fullName>
    </submittedName>
</protein>
<evidence type="ECO:0000256" key="1">
    <source>
        <dbReference type="ARBA" id="ARBA00004141"/>
    </source>
</evidence>
<proteinExistence type="predicted"/>
<evidence type="ECO:0000256" key="3">
    <source>
        <dbReference type="ARBA" id="ARBA00022989"/>
    </source>
</evidence>
<dbReference type="CDD" id="cd07042">
    <property type="entry name" value="STAS_SulP_like_sulfate_transporter"/>
    <property type="match status" value="1"/>
</dbReference>
<dbReference type="PANTHER" id="PTHR11814">
    <property type="entry name" value="SULFATE TRANSPORTER"/>
    <property type="match status" value="1"/>
</dbReference>
<keyword evidence="3 5" id="KW-1133">Transmembrane helix</keyword>
<dbReference type="InterPro" id="IPR002645">
    <property type="entry name" value="STAS_dom"/>
</dbReference>
<feature type="transmembrane region" description="Helical" evidence="5">
    <location>
        <begin position="486"/>
        <end position="511"/>
    </location>
</feature>
<feature type="transmembrane region" description="Helical" evidence="5">
    <location>
        <begin position="389"/>
        <end position="406"/>
    </location>
</feature>
<feature type="transmembrane region" description="Helical" evidence="5">
    <location>
        <begin position="189"/>
        <end position="214"/>
    </location>
</feature>
<name>A0A3M7S4Z7_BRAPC</name>
<dbReference type="OrthoDB" id="288203at2759"/>
<dbReference type="Pfam" id="PF00916">
    <property type="entry name" value="Sulfate_transp"/>
    <property type="match status" value="1"/>
</dbReference>
<dbReference type="Gene3D" id="3.30.750.24">
    <property type="entry name" value="STAS domain"/>
    <property type="match status" value="1"/>
</dbReference>
<comment type="caution">
    <text evidence="7">The sequence shown here is derived from an EMBL/GenBank/DDBJ whole genome shotgun (WGS) entry which is preliminary data.</text>
</comment>
<evidence type="ECO:0000256" key="4">
    <source>
        <dbReference type="ARBA" id="ARBA00023136"/>
    </source>
</evidence>
<dbReference type="PROSITE" id="PS50801">
    <property type="entry name" value="STAS"/>
    <property type="match status" value="1"/>
</dbReference>
<feature type="transmembrane region" description="Helical" evidence="5">
    <location>
        <begin position="449"/>
        <end position="466"/>
    </location>
</feature>
<dbReference type="GO" id="GO:0055085">
    <property type="term" value="P:transmembrane transport"/>
    <property type="evidence" value="ECO:0007669"/>
    <property type="project" value="InterPro"/>
</dbReference>
<comment type="subcellular location">
    <subcellularLocation>
        <location evidence="1">Membrane</location>
        <topology evidence="1">Multi-pass membrane protein</topology>
    </subcellularLocation>
</comment>
<dbReference type="EMBL" id="REGN01002026">
    <property type="protein sequence ID" value="RNA30886.1"/>
    <property type="molecule type" value="Genomic_DNA"/>
</dbReference>
<evidence type="ECO:0000259" key="6">
    <source>
        <dbReference type="PROSITE" id="PS50801"/>
    </source>
</evidence>
<dbReference type="InterPro" id="IPR036513">
    <property type="entry name" value="STAS_dom_sf"/>
</dbReference>
<dbReference type="Proteomes" id="UP000276133">
    <property type="component" value="Unassembled WGS sequence"/>
</dbReference>
<dbReference type="STRING" id="10195.A0A3M7S4Z7"/>
<dbReference type="NCBIfam" id="TIGR00815">
    <property type="entry name" value="sulP"/>
    <property type="match status" value="1"/>
</dbReference>
<dbReference type="Pfam" id="PF01740">
    <property type="entry name" value="STAS"/>
    <property type="match status" value="1"/>
</dbReference>
<dbReference type="GO" id="GO:0016020">
    <property type="term" value="C:membrane"/>
    <property type="evidence" value="ECO:0007669"/>
    <property type="project" value="UniProtKB-SubCell"/>
</dbReference>
<evidence type="ECO:0000256" key="5">
    <source>
        <dbReference type="SAM" id="Phobius"/>
    </source>
</evidence>
<feature type="transmembrane region" description="Helical" evidence="5">
    <location>
        <begin position="426"/>
        <end position="442"/>
    </location>
</feature>
<feature type="transmembrane region" description="Helical" evidence="5">
    <location>
        <begin position="134"/>
        <end position="153"/>
    </location>
</feature>
<accession>A0A3M7S4Z7</accession>
<feature type="transmembrane region" description="Helical" evidence="5">
    <location>
        <begin position="304"/>
        <end position="321"/>
    </location>
</feature>
<dbReference type="InterPro" id="IPR011547">
    <property type="entry name" value="SLC26A/SulP_dom"/>
</dbReference>
<gene>
    <name evidence="7" type="ORF">BpHYR1_015568</name>
</gene>
<feature type="transmembrane region" description="Helical" evidence="5">
    <location>
        <begin position="270"/>
        <end position="292"/>
    </location>
</feature>
<keyword evidence="2 5" id="KW-0812">Transmembrane</keyword>
<feature type="domain" description="STAS" evidence="6">
    <location>
        <begin position="539"/>
        <end position="727"/>
    </location>
</feature>
<evidence type="ECO:0000313" key="8">
    <source>
        <dbReference type="Proteomes" id="UP000276133"/>
    </source>
</evidence>